<evidence type="ECO:0000313" key="2">
    <source>
        <dbReference type="EMBL" id="OAV22567.1"/>
    </source>
</evidence>
<proteinExistence type="predicted"/>
<accession>A0AB36DMV0</accession>
<dbReference type="RefSeq" id="WP_064605159.1">
    <property type="nucleotide sequence ID" value="NZ_LXHQ01000052.1"/>
</dbReference>
<reference evidence="2 3" key="1">
    <citation type="journal article" date="2016" name="Genome Biol. Evol.">
        <title>Comparative Genomic Analyses of the Moraxella catarrhalis Serosensitive and Seroresistant Lineages Demonstrate Their Independent Evolution.</title>
        <authorList>
            <person name="Earl J.P."/>
            <person name="de Vries S.P."/>
            <person name="Ahmed A."/>
            <person name="Powell E."/>
            <person name="Schultz M.P."/>
            <person name="Hermans P.W."/>
            <person name="Hill D.J."/>
            <person name="Zhou Z."/>
            <person name="Constantinidou C.I."/>
            <person name="Hu F.Z."/>
            <person name="Bootsma H.J."/>
            <person name="Ehrlich G.D."/>
        </authorList>
    </citation>
    <scope>NUCLEOTIDE SEQUENCE [LARGE SCALE GENOMIC DNA]</scope>
    <source>
        <strain evidence="2 3">F23</strain>
    </source>
</reference>
<dbReference type="EMBL" id="LXHQ01000052">
    <property type="protein sequence ID" value="OAV22567.1"/>
    <property type="molecule type" value="Genomic_DNA"/>
</dbReference>
<organism evidence="2 3">
    <name type="scientific">Moraxella catarrhalis</name>
    <name type="common">Branhamella catarrhalis</name>
    <dbReference type="NCBI Taxonomy" id="480"/>
    <lineage>
        <taxon>Bacteria</taxon>
        <taxon>Pseudomonadati</taxon>
        <taxon>Pseudomonadota</taxon>
        <taxon>Gammaproteobacteria</taxon>
        <taxon>Moraxellales</taxon>
        <taxon>Moraxellaceae</taxon>
        <taxon>Moraxella</taxon>
    </lineage>
</organism>
<sequence length="254" mass="29643">MIQNFVISVKTATKRREHIMCEFGKQGIAFEFFDAVTPADITKYAQKLSIPIINNQRLTDGEKACFLSHVSLWQQMIDENLDYMAIFEDDVYLGNDAACFIKNDWLYFEFDIIKLETQHELVHIGKSIHHHGNRTLNPLKSTHVGTAGYIISQSGAKRLLEFIKSIDEYEYYAIDHVMFGAYLSKGKVLQLCPALCQQPDSQIKNLESQLEQDRKNHQYIYHANESLYTKLNKIVKRFYRSFGKRFFYITVAFR</sequence>
<comment type="caution">
    <text evidence="2">The sequence shown here is derived from an EMBL/GenBank/DDBJ whole genome shotgun (WGS) entry which is preliminary data.</text>
</comment>
<evidence type="ECO:0000259" key="1">
    <source>
        <dbReference type="Pfam" id="PF01755"/>
    </source>
</evidence>
<dbReference type="AlphaFoldDB" id="A0AB36DMV0"/>
<evidence type="ECO:0000313" key="3">
    <source>
        <dbReference type="Proteomes" id="UP000078295"/>
    </source>
</evidence>
<feature type="domain" description="Glycosyl transferase family 25" evidence="1">
    <location>
        <begin position="1"/>
        <end position="178"/>
    </location>
</feature>
<protein>
    <submittedName>
        <fullName evidence="2">Glycosyltransferase involved in LPS biosynthesis</fullName>
    </submittedName>
</protein>
<dbReference type="Proteomes" id="UP000078295">
    <property type="component" value="Unassembled WGS sequence"/>
</dbReference>
<dbReference type="Pfam" id="PF01755">
    <property type="entry name" value="Glyco_transf_25"/>
    <property type="match status" value="1"/>
</dbReference>
<dbReference type="InterPro" id="IPR002654">
    <property type="entry name" value="Glyco_trans_25"/>
</dbReference>
<dbReference type="CDD" id="cd06532">
    <property type="entry name" value="Glyco_transf_25"/>
    <property type="match status" value="1"/>
</dbReference>
<gene>
    <name evidence="2" type="ORF">AO370_2018</name>
</gene>
<name>A0AB36DMV0_MORCA</name>